<organism evidence="2 3">
    <name type="scientific">Phaeosphaeria nodorum (strain SN15 / ATCC MYA-4574 / FGSC 10173)</name>
    <name type="common">Glume blotch fungus</name>
    <name type="synonym">Parastagonospora nodorum</name>
    <dbReference type="NCBI Taxonomy" id="321614"/>
    <lineage>
        <taxon>Eukaryota</taxon>
        <taxon>Fungi</taxon>
        <taxon>Dikarya</taxon>
        <taxon>Ascomycota</taxon>
        <taxon>Pezizomycotina</taxon>
        <taxon>Dothideomycetes</taxon>
        <taxon>Pleosporomycetidae</taxon>
        <taxon>Pleosporales</taxon>
        <taxon>Pleosporineae</taxon>
        <taxon>Phaeosphaeriaceae</taxon>
        <taxon>Parastagonospora</taxon>
    </lineage>
</organism>
<evidence type="ECO:0000313" key="3">
    <source>
        <dbReference type="Proteomes" id="UP000001055"/>
    </source>
</evidence>
<dbReference type="KEGG" id="pno:SNOG_07422"/>
<feature type="region of interest" description="Disordered" evidence="1">
    <location>
        <begin position="122"/>
        <end position="148"/>
    </location>
</feature>
<name>Q0ULE2_PHANO</name>
<dbReference type="EMBL" id="CH445335">
    <property type="protein sequence ID" value="EAT84888.1"/>
    <property type="molecule type" value="Genomic_DNA"/>
</dbReference>
<reference evidence="3" key="1">
    <citation type="journal article" date="2007" name="Plant Cell">
        <title>Dothideomycete-plant interactions illuminated by genome sequencing and EST analysis of the wheat pathogen Stagonospora nodorum.</title>
        <authorList>
            <person name="Hane J.K."/>
            <person name="Lowe R.G."/>
            <person name="Solomon P.S."/>
            <person name="Tan K.C."/>
            <person name="Schoch C.L."/>
            <person name="Spatafora J.W."/>
            <person name="Crous P.W."/>
            <person name="Kodira C."/>
            <person name="Birren B.W."/>
            <person name="Galagan J.E."/>
            <person name="Torriani S.F."/>
            <person name="McDonald B.A."/>
            <person name="Oliver R.P."/>
        </authorList>
    </citation>
    <scope>NUCLEOTIDE SEQUENCE [LARGE SCALE GENOMIC DNA]</scope>
    <source>
        <strain evidence="3">SN15 / ATCC MYA-4574 / FGSC 10173</strain>
    </source>
</reference>
<evidence type="ECO:0000256" key="1">
    <source>
        <dbReference type="SAM" id="MobiDB-lite"/>
    </source>
</evidence>
<dbReference type="AlphaFoldDB" id="Q0ULE2"/>
<protein>
    <submittedName>
        <fullName evidence="2">Uncharacterized protein</fullName>
    </submittedName>
</protein>
<proteinExistence type="predicted"/>
<dbReference type="Proteomes" id="UP000001055">
    <property type="component" value="Unassembled WGS sequence"/>
</dbReference>
<dbReference type="RefSeq" id="XP_001797755.1">
    <property type="nucleotide sequence ID" value="XM_001797703.1"/>
</dbReference>
<gene>
    <name evidence="2" type="ORF">SNOG_07422</name>
</gene>
<sequence length="148" mass="16239">MTAQGGGCPNRRLGSWITPKRAVLESYQDFLLLRLGHGDKRMHASYNYDQWTQFPAENDKHAPLPVVDGAVQTQASILSHQQREEAYVVQLGRGNGASSPSSMHIRVAVTGLSNLVGSSIPSMHQQQRPLDVRRATMRASASDRVSMG</sequence>
<dbReference type="GeneID" id="5974648"/>
<dbReference type="InParanoid" id="Q0ULE2"/>
<evidence type="ECO:0000313" key="2">
    <source>
        <dbReference type="EMBL" id="EAT84888.1"/>
    </source>
</evidence>
<accession>Q0ULE2</accession>